<comment type="caution">
    <text evidence="3">The sequence shown here is derived from an EMBL/GenBank/DDBJ whole genome shotgun (WGS) entry which is preliminary data.</text>
</comment>
<dbReference type="GO" id="GO:0006629">
    <property type="term" value="P:lipid metabolic process"/>
    <property type="evidence" value="ECO:0007669"/>
    <property type="project" value="InterPro"/>
</dbReference>
<dbReference type="InterPro" id="IPR003386">
    <property type="entry name" value="LACT/PDAT_acylTrfase"/>
</dbReference>
<dbReference type="AlphaFoldDB" id="A0A1F5X003"/>
<dbReference type="InterPro" id="IPR011050">
    <property type="entry name" value="Pectin_lyase_fold/virulence"/>
</dbReference>
<sequence length="1166" mass="125806">MHIFMNRRIFGLFLALLLVSAFSAPWAHAAPTYISGAITSDTVWKEINSPYVVSGVSIAMGATLTIEPGVVVKMSNATVRFEVSGTLIANGTPDKKIYFTSISDDEAGGDTNGDGSNTSPQAGNWVHIVFNEGSTGQFASTVVRYAGSYFTWQVSSAGIYNLGGDISITGSEIYKNAFYGVRQALGTTTINFSNLHDETNALISAGGFVEITNSNLYNNTSDALEASNGSLTLINNNFQNNSQSAGFIYGAVNFNHSQNGASGNRFNAFTMFNVMTHDQTWNEDLVYMAEGFSVASGTKLTILPGVVVKARSVNDQINVRGGLDALGTPDKKIYFTTILDDEAVGDTNGDGSASSPQAGNWAEIYFRPGAIGNFSNTIVRYAGSPYGINRTGAGIANESGTVSISDSQLAKNGRFGFFQYSGSANIIHSEIADNGQEGIRNYGGNITVSQSSIHDNPNYGINNLGSGIVMAENNWWGAASGPRHPTLNPLGLGNAVSNNVDFDPWLGYDPVNAPPPPPLPTCCSSVLFLPGLEASRLYLNGGRLWEPTLIHANNTEKLFLNFDGTPQTPGIYTNDVIDESYGSNIYKSFIAEMDQMVADGKINAWKSYPYDWRRDINDIVEHPTLFNDTAVLLIEELEKLKATSQTGQVTIITHSNGGLVAKMLINKLVAESKTALVDKLIMVASPQLGTPKAVAGLLHGEGMPIEALPFMMSAVTSRALAENMPSAYTLLPSSEYLVRVLDPVVEFDPLSTLTQPFINNYGLAITNSTELRGFLLGAEGREKPATSDTMTPNILNTALLAQGATYHVALDSWQSPPGVETIQIVGWGIPTLRGIKYFDKTKFNCIFDCKFLDHEPIMTVDGDNTVVVPSAMATNVQTYYLNLKRLNIDESLLGINLFSKKHVSILEALPLLSFIKEIIQENPTSLAYITTTKPLSTPGDKPTLRLKVHSPASLDIYDVFGRHTGISTTTSFFPDNLVDEQIPNSYYMEMGEGKYAGVDMFGTTTISLVGQDFGVFTLDIEKMNGDALVATSTFKDIPVALGSLASLDIADNTNVPKLNLDINGDGIVDSSILPGEGLTTEELIGILIGFIKTLHLPEDRETQLIRKVDKLAKTLNADYYKKQRTDAAFANLIRAIDGYVKKGLLTSTEAAELKSLIGKIQGVVVE</sequence>
<evidence type="ECO:0000313" key="3">
    <source>
        <dbReference type="EMBL" id="OGF81228.1"/>
    </source>
</evidence>
<dbReference type="EMBL" id="MFID01000014">
    <property type="protein sequence ID" value="OGF81228.1"/>
    <property type="molecule type" value="Genomic_DNA"/>
</dbReference>
<feature type="chain" id="PRO_5009522239" description="Right handed beta helix domain-containing protein" evidence="1">
    <location>
        <begin position="30"/>
        <end position="1166"/>
    </location>
</feature>
<proteinExistence type="predicted"/>
<dbReference type="SUPFAM" id="SSF51126">
    <property type="entry name" value="Pectin lyase-like"/>
    <property type="match status" value="1"/>
</dbReference>
<keyword evidence="1" id="KW-0732">Signal</keyword>
<dbReference type="InterPro" id="IPR029058">
    <property type="entry name" value="AB_hydrolase_fold"/>
</dbReference>
<dbReference type="STRING" id="1798351.A2930_02070"/>
<protein>
    <recommendedName>
        <fullName evidence="2">Right handed beta helix domain-containing protein</fullName>
    </recommendedName>
</protein>
<evidence type="ECO:0000313" key="4">
    <source>
        <dbReference type="Proteomes" id="UP000178114"/>
    </source>
</evidence>
<evidence type="ECO:0000259" key="2">
    <source>
        <dbReference type="Pfam" id="PF13229"/>
    </source>
</evidence>
<name>A0A1F5X003_9BACT</name>
<dbReference type="InterPro" id="IPR039448">
    <property type="entry name" value="Beta_helix"/>
</dbReference>
<dbReference type="Gene3D" id="3.40.50.1820">
    <property type="entry name" value="alpha/beta hydrolase"/>
    <property type="match status" value="1"/>
</dbReference>
<dbReference type="Proteomes" id="UP000178114">
    <property type="component" value="Unassembled WGS sequence"/>
</dbReference>
<feature type="domain" description="Right handed beta helix" evidence="2">
    <location>
        <begin position="397"/>
        <end position="474"/>
    </location>
</feature>
<reference evidence="3 4" key="1">
    <citation type="journal article" date="2016" name="Nat. Commun.">
        <title>Thousands of microbial genomes shed light on interconnected biogeochemical processes in an aquifer system.</title>
        <authorList>
            <person name="Anantharaman K."/>
            <person name="Brown C.T."/>
            <person name="Hug L.A."/>
            <person name="Sharon I."/>
            <person name="Castelle C.J."/>
            <person name="Probst A.J."/>
            <person name="Thomas B.C."/>
            <person name="Singh A."/>
            <person name="Wilkins M.J."/>
            <person name="Karaoz U."/>
            <person name="Brodie E.L."/>
            <person name="Williams K.H."/>
            <person name="Hubbard S.S."/>
            <person name="Banfield J.F."/>
        </authorList>
    </citation>
    <scope>NUCLEOTIDE SEQUENCE [LARGE SCALE GENOMIC DNA]</scope>
</reference>
<evidence type="ECO:0000256" key="1">
    <source>
        <dbReference type="SAM" id="SignalP"/>
    </source>
</evidence>
<gene>
    <name evidence="3" type="ORF">A2930_02070</name>
</gene>
<dbReference type="PANTHER" id="PTHR11440">
    <property type="entry name" value="LECITHIN-CHOLESTEROL ACYLTRANSFERASE-RELATED"/>
    <property type="match status" value="1"/>
</dbReference>
<feature type="signal peptide" evidence="1">
    <location>
        <begin position="1"/>
        <end position="29"/>
    </location>
</feature>
<organism evidence="3 4">
    <name type="scientific">Candidatus Giovannonibacteria bacterium RIFCSPLOWO2_01_FULL_45_34</name>
    <dbReference type="NCBI Taxonomy" id="1798351"/>
    <lineage>
        <taxon>Bacteria</taxon>
        <taxon>Candidatus Giovannoniibacteriota</taxon>
    </lineage>
</organism>
<dbReference type="SUPFAM" id="SSF53474">
    <property type="entry name" value="alpha/beta-Hydrolases"/>
    <property type="match status" value="1"/>
</dbReference>
<dbReference type="GO" id="GO:0008374">
    <property type="term" value="F:O-acyltransferase activity"/>
    <property type="evidence" value="ECO:0007669"/>
    <property type="project" value="InterPro"/>
</dbReference>
<dbReference type="Pfam" id="PF02450">
    <property type="entry name" value="LCAT"/>
    <property type="match status" value="1"/>
</dbReference>
<accession>A0A1F5X003</accession>
<dbReference type="Pfam" id="PF13229">
    <property type="entry name" value="Beta_helix"/>
    <property type="match status" value="1"/>
</dbReference>